<accession>A0ACB7RWY0</accession>
<dbReference type="Proteomes" id="UP000821845">
    <property type="component" value="Chromosome 7"/>
</dbReference>
<evidence type="ECO:0000313" key="2">
    <source>
        <dbReference type="Proteomes" id="UP000821845"/>
    </source>
</evidence>
<name>A0ACB7RWY0_HYAAI</name>
<reference evidence="1" key="1">
    <citation type="submission" date="2020-05" db="EMBL/GenBank/DDBJ databases">
        <title>Large-scale comparative analyses of tick genomes elucidate their genetic diversity and vector capacities.</title>
        <authorList>
            <person name="Jia N."/>
            <person name="Wang J."/>
            <person name="Shi W."/>
            <person name="Du L."/>
            <person name="Sun Y."/>
            <person name="Zhan W."/>
            <person name="Jiang J."/>
            <person name="Wang Q."/>
            <person name="Zhang B."/>
            <person name="Ji P."/>
            <person name="Sakyi L.B."/>
            <person name="Cui X."/>
            <person name="Yuan T."/>
            <person name="Jiang B."/>
            <person name="Yang W."/>
            <person name="Lam T.T.-Y."/>
            <person name="Chang Q."/>
            <person name="Ding S."/>
            <person name="Wang X."/>
            <person name="Zhu J."/>
            <person name="Ruan X."/>
            <person name="Zhao L."/>
            <person name="Wei J."/>
            <person name="Que T."/>
            <person name="Du C."/>
            <person name="Cheng J."/>
            <person name="Dai P."/>
            <person name="Han X."/>
            <person name="Huang E."/>
            <person name="Gao Y."/>
            <person name="Liu J."/>
            <person name="Shao H."/>
            <person name="Ye R."/>
            <person name="Li L."/>
            <person name="Wei W."/>
            <person name="Wang X."/>
            <person name="Wang C."/>
            <person name="Yang T."/>
            <person name="Huo Q."/>
            <person name="Li W."/>
            <person name="Guo W."/>
            <person name="Chen H."/>
            <person name="Zhou L."/>
            <person name="Ni X."/>
            <person name="Tian J."/>
            <person name="Zhou Y."/>
            <person name="Sheng Y."/>
            <person name="Liu T."/>
            <person name="Pan Y."/>
            <person name="Xia L."/>
            <person name="Li J."/>
            <person name="Zhao F."/>
            <person name="Cao W."/>
        </authorList>
    </citation>
    <scope>NUCLEOTIDE SEQUENCE</scope>
    <source>
        <strain evidence="1">Hyas-2018</strain>
    </source>
</reference>
<gene>
    <name evidence="1" type="ORF">HPB50_012837</name>
</gene>
<dbReference type="EMBL" id="CM023487">
    <property type="protein sequence ID" value="KAH6925969.1"/>
    <property type="molecule type" value="Genomic_DNA"/>
</dbReference>
<sequence>MSANSNATSRAPLQHQGFPHSTSTLPVYPRQDSNLASPGRSARSPTSRIDEEKGEAIARSELAGPCRYRPSMGFDGRKVSTFASTELRDLNCTSYQRRYHALHHKRIFTCALHTYLELFNVGAPLVQSSARRAGARRYEERGLPATRERRPLGPAAGAHGDFVVNFTTTARADAQHVPSAHFRHPWLPATMAQPKRRKNKPFLKDAWHRVTNRASSVPETAEGQDGKGMQDTDEPVSAGSCMREEKQHQVEPKCEDTCACSGEGRPDIEDEQVKWYIGHDSTAVMPDVYCDGNHEGKRLSPTGLRLATDLRPSQLR</sequence>
<keyword evidence="2" id="KW-1185">Reference proteome</keyword>
<proteinExistence type="predicted"/>
<protein>
    <submittedName>
        <fullName evidence="1">Uncharacterized protein</fullName>
    </submittedName>
</protein>
<comment type="caution">
    <text evidence="1">The sequence shown here is derived from an EMBL/GenBank/DDBJ whole genome shotgun (WGS) entry which is preliminary data.</text>
</comment>
<organism evidence="1 2">
    <name type="scientific">Hyalomma asiaticum</name>
    <name type="common">Tick</name>
    <dbReference type="NCBI Taxonomy" id="266040"/>
    <lineage>
        <taxon>Eukaryota</taxon>
        <taxon>Metazoa</taxon>
        <taxon>Ecdysozoa</taxon>
        <taxon>Arthropoda</taxon>
        <taxon>Chelicerata</taxon>
        <taxon>Arachnida</taxon>
        <taxon>Acari</taxon>
        <taxon>Parasitiformes</taxon>
        <taxon>Ixodida</taxon>
        <taxon>Ixodoidea</taxon>
        <taxon>Ixodidae</taxon>
        <taxon>Hyalomminae</taxon>
        <taxon>Hyalomma</taxon>
    </lineage>
</organism>
<evidence type="ECO:0000313" key="1">
    <source>
        <dbReference type="EMBL" id="KAH6925969.1"/>
    </source>
</evidence>